<protein>
    <submittedName>
        <fullName evidence="1">Uncharacterized protein</fullName>
    </submittedName>
</protein>
<comment type="caution">
    <text evidence="1">The sequence shown here is derived from an EMBL/GenBank/DDBJ whole genome shotgun (WGS) entry which is preliminary data.</text>
</comment>
<accession>A0A0W0G0K0</accession>
<evidence type="ECO:0000313" key="2">
    <source>
        <dbReference type="Proteomes" id="UP000054988"/>
    </source>
</evidence>
<reference evidence="1 2" key="1">
    <citation type="submission" date="2015-12" db="EMBL/GenBank/DDBJ databases">
        <title>Draft genome sequence of Moniliophthora roreri, the causal agent of frosty pod rot of cacao.</title>
        <authorList>
            <person name="Aime M.C."/>
            <person name="Diaz-Valderrama J.R."/>
            <person name="Kijpornyongpan T."/>
            <person name="Phillips-Mora W."/>
        </authorList>
    </citation>
    <scope>NUCLEOTIDE SEQUENCE [LARGE SCALE GENOMIC DNA]</scope>
    <source>
        <strain evidence="1 2">MCA 2952</strain>
    </source>
</reference>
<proteinExistence type="predicted"/>
<evidence type="ECO:0000313" key="1">
    <source>
        <dbReference type="EMBL" id="KTB42112.1"/>
    </source>
</evidence>
<dbReference type="AlphaFoldDB" id="A0A0W0G0K0"/>
<sequence length="573" mass="66181">MAFNRCSNFTINAQQARTKWDNYRRVQPGDIYLTRLLNNKTEPERDKVHFNEAIAYKEVRSKDGTKWEVQETDLEIWSLHMFNIIFKQDFDQFSHVKSPYIAQLFGYCDNQSGLPALIFYNALIPLSHIILTNNIFSPFLYTYFQHQLGLWQPHGRINIGDLWIDPKNGTLCLGPRIQIPFYEGWTMLGYTSNLTPNGHLPPLSIQTYKDMDTTFDYLTRSIPTFNIVGGIAGCNGRFWEQVTDEDAGSILQNFPNTIYHRHSQKVIARLPVKVRDRSYYYLYRTDVSSHAMSKSLVVMRNGLVQFTVMPLDIQYVKEIILRYLLSSDGILAYSWITQAHSVFTQLRIDEDKWEEYCAHGRLDLIFKCRIQHSLPQENISTTSIWSGGPPVYLFVQPIPQPLDNNEIWRSWAKSAKYFWSFDPFGKEEMSEATQLLLGLPSFTSEIDACHQYWDQSVYSAIRMLHHHHNFDPPMTDLAGLVGLPVLEVVGDEDRFEACKDSIEITPTSDSRESDGPTLKNCWNEADDSVQSRSSEEEDSLVLAELVEENEVAAELMCVDEESDMEVDEFLQVD</sequence>
<gene>
    <name evidence="1" type="ORF">WG66_5299</name>
</gene>
<organism evidence="1 2">
    <name type="scientific">Moniliophthora roreri</name>
    <name type="common">Frosty pod rot fungus</name>
    <name type="synonym">Monilia roreri</name>
    <dbReference type="NCBI Taxonomy" id="221103"/>
    <lineage>
        <taxon>Eukaryota</taxon>
        <taxon>Fungi</taxon>
        <taxon>Dikarya</taxon>
        <taxon>Basidiomycota</taxon>
        <taxon>Agaricomycotina</taxon>
        <taxon>Agaricomycetes</taxon>
        <taxon>Agaricomycetidae</taxon>
        <taxon>Agaricales</taxon>
        <taxon>Marasmiineae</taxon>
        <taxon>Marasmiaceae</taxon>
        <taxon>Moniliophthora</taxon>
    </lineage>
</organism>
<dbReference type="Proteomes" id="UP000054988">
    <property type="component" value="Unassembled WGS sequence"/>
</dbReference>
<name>A0A0W0G0K0_MONRR</name>
<dbReference type="EMBL" id="LATX01001381">
    <property type="protein sequence ID" value="KTB42112.1"/>
    <property type="molecule type" value="Genomic_DNA"/>
</dbReference>